<protein>
    <recommendedName>
        <fullName evidence="5">Lipoprotein</fullName>
    </recommendedName>
</protein>
<evidence type="ECO:0000313" key="4">
    <source>
        <dbReference type="Proteomes" id="UP000716322"/>
    </source>
</evidence>
<evidence type="ECO:0000256" key="2">
    <source>
        <dbReference type="SAM" id="SignalP"/>
    </source>
</evidence>
<feature type="region of interest" description="Disordered" evidence="1">
    <location>
        <begin position="26"/>
        <end position="50"/>
    </location>
</feature>
<sequence>MLIKRSHPIHTLAALAAVAALAGCASPGDHDRHHMDGSDSATAATGGTMSAGTTGSAAGCGMMTDCAAEQGQPMSKDAMCAMYRDMQNAPNDQARQAMMDRKMQGMSPEMRQRHMDMMRQQCQ</sequence>
<keyword evidence="2" id="KW-0732">Signal</keyword>
<evidence type="ECO:0008006" key="5">
    <source>
        <dbReference type="Google" id="ProtNLM"/>
    </source>
</evidence>
<dbReference type="PROSITE" id="PS51257">
    <property type="entry name" value="PROKAR_LIPOPROTEIN"/>
    <property type="match status" value="1"/>
</dbReference>
<organism evidence="3 4">
    <name type="scientific">Telluria antibiotica</name>
    <dbReference type="NCBI Taxonomy" id="2717319"/>
    <lineage>
        <taxon>Bacteria</taxon>
        <taxon>Pseudomonadati</taxon>
        <taxon>Pseudomonadota</taxon>
        <taxon>Betaproteobacteria</taxon>
        <taxon>Burkholderiales</taxon>
        <taxon>Oxalobacteraceae</taxon>
        <taxon>Telluria group</taxon>
        <taxon>Telluria</taxon>
    </lineage>
</organism>
<name>A0ABX0PAG5_9BURK</name>
<comment type="caution">
    <text evidence="3">The sequence shown here is derived from an EMBL/GenBank/DDBJ whole genome shotgun (WGS) entry which is preliminary data.</text>
</comment>
<feature type="chain" id="PRO_5046482270" description="Lipoprotein" evidence="2">
    <location>
        <begin position="23"/>
        <end position="123"/>
    </location>
</feature>
<evidence type="ECO:0000256" key="1">
    <source>
        <dbReference type="SAM" id="MobiDB-lite"/>
    </source>
</evidence>
<feature type="compositionally biased region" description="Low complexity" evidence="1">
    <location>
        <begin position="40"/>
        <end position="50"/>
    </location>
</feature>
<evidence type="ECO:0000313" key="3">
    <source>
        <dbReference type="EMBL" id="NIA53559.1"/>
    </source>
</evidence>
<reference evidence="3 4" key="1">
    <citation type="submission" date="2020-03" db="EMBL/GenBank/DDBJ databases">
        <title>Genome sequence of strain Massilia sp. TW-1.</title>
        <authorList>
            <person name="Chaudhary D.K."/>
        </authorList>
    </citation>
    <scope>NUCLEOTIDE SEQUENCE [LARGE SCALE GENOMIC DNA]</scope>
    <source>
        <strain evidence="3 4">TW-1</strain>
    </source>
</reference>
<feature type="signal peptide" evidence="2">
    <location>
        <begin position="1"/>
        <end position="22"/>
    </location>
</feature>
<keyword evidence="4" id="KW-1185">Reference proteome</keyword>
<gene>
    <name evidence="3" type="ORF">HAV22_07825</name>
</gene>
<dbReference type="EMBL" id="JAAQOM010000004">
    <property type="protein sequence ID" value="NIA53559.1"/>
    <property type="molecule type" value="Genomic_DNA"/>
</dbReference>
<proteinExistence type="predicted"/>
<feature type="compositionally biased region" description="Basic and acidic residues" evidence="1">
    <location>
        <begin position="28"/>
        <end position="37"/>
    </location>
</feature>
<dbReference type="Proteomes" id="UP000716322">
    <property type="component" value="Unassembled WGS sequence"/>
</dbReference>
<dbReference type="RefSeq" id="WP_166858250.1">
    <property type="nucleotide sequence ID" value="NZ_JAAQOM010000004.1"/>
</dbReference>
<accession>A0ABX0PAG5</accession>